<dbReference type="EMBL" id="AUVB01000085">
    <property type="protein sequence ID" value="KGE02739.1"/>
    <property type="molecule type" value="Genomic_DNA"/>
</dbReference>
<dbReference type="PATRIC" id="fig|1265313.6.peg.2676"/>
<reference evidence="3 4" key="1">
    <citation type="journal article" date="2014" name="Genome Announc.">
        <title>Genome Sequence of Gammaproteobacterial Pseudohaliea rubra Type Strain DSM 19751, Isolated from Coastal Seawater of the Mediterranean Sea.</title>
        <authorList>
            <person name="Spring S."/>
            <person name="Fiebig A."/>
            <person name="Riedel T."/>
            <person name="Goker M."/>
            <person name="Klenk H.P."/>
        </authorList>
    </citation>
    <scope>NUCLEOTIDE SEQUENCE [LARGE SCALE GENOMIC DNA]</scope>
    <source>
        <strain evidence="3 4">DSM 19751</strain>
    </source>
</reference>
<dbReference type="PANTHER" id="PTHR45947">
    <property type="entry name" value="SULFOQUINOVOSYL TRANSFERASE SQD2"/>
    <property type="match status" value="1"/>
</dbReference>
<dbReference type="InterPro" id="IPR050194">
    <property type="entry name" value="Glycosyltransferase_grp1"/>
</dbReference>
<dbReference type="Pfam" id="PF13439">
    <property type="entry name" value="Glyco_transf_4"/>
    <property type="match status" value="1"/>
</dbReference>
<feature type="domain" description="Glycosyltransferase subfamily 4-like N-terminal" evidence="2">
    <location>
        <begin position="14"/>
        <end position="180"/>
    </location>
</feature>
<dbReference type="HOGENOM" id="CLU_009583_2_0_6"/>
<proteinExistence type="predicted"/>
<evidence type="ECO:0000259" key="1">
    <source>
        <dbReference type="Pfam" id="PF00534"/>
    </source>
</evidence>
<dbReference type="InterPro" id="IPR001296">
    <property type="entry name" value="Glyco_trans_1"/>
</dbReference>
<sequence length="424" mass="45888">MNIALFTNTFTPHVGGVARSVAAFRDEFRRAGHRTLVVAPTFPAMPPEEDVVRVPALQNFNASDFSVALPLPKGLNATLEAFKPDVIHAQHPFLLGMTALRAARTFAVPLVFTHHTRYEEYTHYVPVDSPALNTFVIELATRYANLADRVIAPSESIRDLLVERGVTSPVQVIPTGVYVEHFARGNREAARRRWCLPAGAFVVGHMGRLAEEKNIGFLAAAVAGFLARDEGAYFLVVGSGDAEDALCAPFRAAGLENRLLCCGVLEGQALADALNAMDVFAFASQSETQGMVLTEAMAAGLPVVALDAPGAREVVRDGENGRLLTQAEQSVFADALRWVQARLETNGDALAGCARATAEAFSMKRSADKAIACYRELHRSSGAERVEQEDLWHQVRNRIRAELEILGSLTAAGDEALEGLQKPE</sequence>
<dbReference type="AlphaFoldDB" id="A0A095WVR6"/>
<comment type="caution">
    <text evidence="3">The sequence shown here is derived from an EMBL/GenBank/DDBJ whole genome shotgun (WGS) entry which is preliminary data.</text>
</comment>
<protein>
    <submittedName>
        <fullName evidence="3">Glycosyltransferase</fullName>
    </submittedName>
</protein>
<dbReference type="STRING" id="1265313.HRUBRA_02717"/>
<keyword evidence="3" id="KW-0808">Transferase</keyword>
<organism evidence="3 4">
    <name type="scientific">Pseudohaliea rubra DSM 19751</name>
    <dbReference type="NCBI Taxonomy" id="1265313"/>
    <lineage>
        <taxon>Bacteria</taxon>
        <taxon>Pseudomonadati</taxon>
        <taxon>Pseudomonadota</taxon>
        <taxon>Gammaproteobacteria</taxon>
        <taxon>Cellvibrionales</taxon>
        <taxon>Halieaceae</taxon>
        <taxon>Pseudohaliea</taxon>
    </lineage>
</organism>
<evidence type="ECO:0000259" key="2">
    <source>
        <dbReference type="Pfam" id="PF13439"/>
    </source>
</evidence>
<dbReference type="Gene3D" id="3.40.50.2000">
    <property type="entry name" value="Glycogen Phosphorylase B"/>
    <property type="match status" value="2"/>
</dbReference>
<feature type="domain" description="Glycosyl transferase family 1" evidence="1">
    <location>
        <begin position="187"/>
        <end position="339"/>
    </location>
</feature>
<gene>
    <name evidence="3" type="ORF">HRUBRA_02717</name>
</gene>
<evidence type="ECO:0000313" key="3">
    <source>
        <dbReference type="EMBL" id="KGE02739.1"/>
    </source>
</evidence>
<accession>A0A095WVR6</accession>
<dbReference type="GO" id="GO:0016757">
    <property type="term" value="F:glycosyltransferase activity"/>
    <property type="evidence" value="ECO:0007669"/>
    <property type="project" value="TreeGrafter"/>
</dbReference>
<dbReference type="Proteomes" id="UP000029640">
    <property type="component" value="Unassembled WGS sequence"/>
</dbReference>
<dbReference type="PANTHER" id="PTHR45947:SF3">
    <property type="entry name" value="SULFOQUINOVOSYL TRANSFERASE SQD2"/>
    <property type="match status" value="1"/>
</dbReference>
<dbReference type="RefSeq" id="WP_035514148.1">
    <property type="nucleotide sequence ID" value="NZ_KN234747.1"/>
</dbReference>
<dbReference type="SUPFAM" id="SSF53756">
    <property type="entry name" value="UDP-Glycosyltransferase/glycogen phosphorylase"/>
    <property type="match status" value="1"/>
</dbReference>
<evidence type="ECO:0000313" key="4">
    <source>
        <dbReference type="Proteomes" id="UP000029640"/>
    </source>
</evidence>
<name>A0A095WVR6_9GAMM</name>
<dbReference type="Pfam" id="PF00534">
    <property type="entry name" value="Glycos_transf_1"/>
    <property type="match status" value="1"/>
</dbReference>
<keyword evidence="4" id="KW-1185">Reference proteome</keyword>
<dbReference type="eggNOG" id="COG0438">
    <property type="taxonomic scope" value="Bacteria"/>
</dbReference>
<dbReference type="OrthoDB" id="9802525at2"/>
<dbReference type="InterPro" id="IPR028098">
    <property type="entry name" value="Glyco_trans_4-like_N"/>
</dbReference>